<dbReference type="EMBL" id="KB310331">
    <property type="protein sequence ID" value="ELT91823.1"/>
    <property type="molecule type" value="Genomic_DNA"/>
</dbReference>
<evidence type="ECO:0000313" key="2">
    <source>
        <dbReference type="EnsemblMetazoa" id="CapteP213945"/>
    </source>
</evidence>
<reference evidence="2" key="3">
    <citation type="submission" date="2015-06" db="UniProtKB">
        <authorList>
            <consortium name="EnsemblMetazoa"/>
        </authorList>
    </citation>
    <scope>IDENTIFICATION</scope>
</reference>
<dbReference type="PIRSF" id="PIRSF028589">
    <property type="entry name" value="UCP028589"/>
    <property type="match status" value="1"/>
</dbReference>
<evidence type="ECO:0008006" key="4">
    <source>
        <dbReference type="Google" id="ProtNLM"/>
    </source>
</evidence>
<keyword evidence="3" id="KW-1185">Reference proteome</keyword>
<gene>
    <name evidence="1" type="ORF">CAPTEDRAFT_213945</name>
</gene>
<organism evidence="1">
    <name type="scientific">Capitella teleta</name>
    <name type="common">Polychaete worm</name>
    <dbReference type="NCBI Taxonomy" id="283909"/>
    <lineage>
        <taxon>Eukaryota</taxon>
        <taxon>Metazoa</taxon>
        <taxon>Spiralia</taxon>
        <taxon>Lophotrochozoa</taxon>
        <taxon>Annelida</taxon>
        <taxon>Polychaeta</taxon>
        <taxon>Sedentaria</taxon>
        <taxon>Scolecida</taxon>
        <taxon>Capitellidae</taxon>
        <taxon>Capitella</taxon>
    </lineage>
</organism>
<dbReference type="EMBL" id="AMQN01030842">
    <property type="status" value="NOT_ANNOTATED_CDS"/>
    <property type="molecule type" value="Genomic_DNA"/>
</dbReference>
<proteinExistence type="predicted"/>
<evidence type="ECO:0000313" key="3">
    <source>
        <dbReference type="Proteomes" id="UP000014760"/>
    </source>
</evidence>
<dbReference type="Proteomes" id="UP000014760">
    <property type="component" value="Unassembled WGS sequence"/>
</dbReference>
<name>R7TDM3_CAPTE</name>
<accession>R7TDM3</accession>
<protein>
    <recommendedName>
        <fullName evidence="4">Major tail protein</fullName>
    </recommendedName>
</protein>
<dbReference type="EnsemblMetazoa" id="CapteT213945">
    <property type="protein sequence ID" value="CapteP213945"/>
    <property type="gene ID" value="CapteG213945"/>
</dbReference>
<dbReference type="AlphaFoldDB" id="R7TDM3"/>
<sequence>MSTVDRSFIGAGSIYLKPADDSAPLLPVGNVSEFKFSFEEDKKELKNYLGGGGNRNTISRISGISASLTATDFTAANLAMALRGSVAAASTTAVVDELQPSHGVANEFIPFDKIPNTAQSVTVKDSMDTALTEGDDYELTKSGIKVISGGGIDNLGVKVSYTPVASNMVQALIESGKEFVLFMEGLNDAQDGKAFNIRVHRVKFSPVQNLDFISDDFASIPLEIDVLADTTITGSGLSTFMQIDLAG</sequence>
<dbReference type="InterPro" id="IPR016893">
    <property type="entry name" value="UCP028589"/>
</dbReference>
<reference evidence="1 3" key="2">
    <citation type="journal article" date="2013" name="Nature">
        <title>Insights into bilaterian evolution from three spiralian genomes.</title>
        <authorList>
            <person name="Simakov O."/>
            <person name="Marletaz F."/>
            <person name="Cho S.J."/>
            <person name="Edsinger-Gonzales E."/>
            <person name="Havlak P."/>
            <person name="Hellsten U."/>
            <person name="Kuo D.H."/>
            <person name="Larsson T."/>
            <person name="Lv J."/>
            <person name="Arendt D."/>
            <person name="Savage R."/>
            <person name="Osoegawa K."/>
            <person name="de Jong P."/>
            <person name="Grimwood J."/>
            <person name="Chapman J.A."/>
            <person name="Shapiro H."/>
            <person name="Aerts A."/>
            <person name="Otillar R.P."/>
            <person name="Terry A.Y."/>
            <person name="Boore J.L."/>
            <person name="Grigoriev I.V."/>
            <person name="Lindberg D.R."/>
            <person name="Seaver E.C."/>
            <person name="Weisblat D.A."/>
            <person name="Putnam N.H."/>
            <person name="Rokhsar D.S."/>
        </authorList>
    </citation>
    <scope>NUCLEOTIDE SEQUENCE</scope>
    <source>
        <strain evidence="1 3">I ESC-2004</strain>
    </source>
</reference>
<evidence type="ECO:0000313" key="1">
    <source>
        <dbReference type="EMBL" id="ELT91823.1"/>
    </source>
</evidence>
<dbReference type="OMA" id="GRDCGNV"/>
<dbReference type="HOGENOM" id="CLU_070740_1_0_1"/>
<reference evidence="3" key="1">
    <citation type="submission" date="2012-12" db="EMBL/GenBank/DDBJ databases">
        <authorList>
            <person name="Hellsten U."/>
            <person name="Grimwood J."/>
            <person name="Chapman J.A."/>
            <person name="Shapiro H."/>
            <person name="Aerts A."/>
            <person name="Otillar R.P."/>
            <person name="Terry A.Y."/>
            <person name="Boore J.L."/>
            <person name="Simakov O."/>
            <person name="Marletaz F."/>
            <person name="Cho S.-J."/>
            <person name="Edsinger-Gonzales E."/>
            <person name="Havlak P."/>
            <person name="Kuo D.-H."/>
            <person name="Larsson T."/>
            <person name="Lv J."/>
            <person name="Arendt D."/>
            <person name="Savage R."/>
            <person name="Osoegawa K."/>
            <person name="de Jong P."/>
            <person name="Lindberg D.R."/>
            <person name="Seaver E.C."/>
            <person name="Weisblat D.A."/>
            <person name="Putnam N.H."/>
            <person name="Grigoriev I.V."/>
            <person name="Rokhsar D.S."/>
        </authorList>
    </citation>
    <scope>NUCLEOTIDE SEQUENCE</scope>
    <source>
        <strain evidence="3">I ESC-2004</strain>
    </source>
</reference>